<dbReference type="InterPro" id="IPR028203">
    <property type="entry name" value="PSII_CF48-like_dom"/>
</dbReference>
<keyword evidence="2" id="KW-0604">Photosystem II</keyword>
<proteinExistence type="predicted"/>
<accession>A0A972SER2</accession>
<dbReference type="Proteomes" id="UP000655523">
    <property type="component" value="Unassembled WGS sequence"/>
</dbReference>
<dbReference type="CDD" id="cd15482">
    <property type="entry name" value="Sialidase_non-viral"/>
    <property type="match status" value="1"/>
</dbReference>
<dbReference type="EMBL" id="WOEZ01000001">
    <property type="protein sequence ID" value="NPT53053.1"/>
    <property type="molecule type" value="Genomic_DNA"/>
</dbReference>
<dbReference type="PANTHER" id="PTHR47199">
    <property type="entry name" value="PHOTOSYSTEM II STABILITY/ASSEMBLY FACTOR HCF136, CHLOROPLASTIC"/>
    <property type="match status" value="1"/>
</dbReference>
<dbReference type="RefSeq" id="WP_172159374.1">
    <property type="nucleotide sequence ID" value="NZ_WOEZ01000001.1"/>
</dbReference>
<comment type="caution">
    <text evidence="5">The sequence shown here is derived from an EMBL/GenBank/DDBJ whole genome shotgun (WGS) entry which is preliminary data.</text>
</comment>
<keyword evidence="5" id="KW-0378">Hydrolase</keyword>
<feature type="region of interest" description="Disordered" evidence="3">
    <location>
        <begin position="245"/>
        <end position="264"/>
    </location>
</feature>
<dbReference type="SUPFAM" id="SSF110296">
    <property type="entry name" value="Oligoxyloglucan reducing end-specific cellobiohydrolase"/>
    <property type="match status" value="1"/>
</dbReference>
<evidence type="ECO:0000259" key="4">
    <source>
        <dbReference type="Pfam" id="PF14870"/>
    </source>
</evidence>
<protein>
    <submittedName>
        <fullName evidence="5">Glycosyl hydrolase</fullName>
    </submittedName>
</protein>
<keyword evidence="1" id="KW-0602">Photosynthesis</keyword>
<reference evidence="5 6" key="1">
    <citation type="submission" date="2019-11" db="EMBL/GenBank/DDBJ databases">
        <title>Metabolism of dissolved organic matter in forest soils.</title>
        <authorList>
            <person name="Cyle K.T."/>
            <person name="Wilhelm R.C."/>
            <person name="Martinez C.E."/>
        </authorList>
    </citation>
    <scope>NUCLEOTIDE SEQUENCE [LARGE SCALE GENOMIC DNA]</scope>
    <source>
        <strain evidence="5 6">5N</strain>
    </source>
</reference>
<evidence type="ECO:0000256" key="3">
    <source>
        <dbReference type="SAM" id="MobiDB-lite"/>
    </source>
</evidence>
<dbReference type="Pfam" id="PF14870">
    <property type="entry name" value="PSII_BNR"/>
    <property type="match status" value="1"/>
</dbReference>
<feature type="domain" description="Photosynthesis system II assembly factor Ycf48/Hcf136-like" evidence="4">
    <location>
        <begin position="164"/>
        <end position="247"/>
    </location>
</feature>
<keyword evidence="6" id="KW-1185">Reference proteome</keyword>
<dbReference type="Gene3D" id="2.130.10.10">
    <property type="entry name" value="YVTN repeat-like/Quinoprotein amine dehydrogenase"/>
    <property type="match status" value="2"/>
</dbReference>
<gene>
    <name evidence="5" type="ORF">GNZ13_00075</name>
</gene>
<dbReference type="GO" id="GO:0009523">
    <property type="term" value="C:photosystem II"/>
    <property type="evidence" value="ECO:0007669"/>
    <property type="project" value="UniProtKB-KW"/>
</dbReference>
<dbReference type="PANTHER" id="PTHR47199:SF2">
    <property type="entry name" value="PHOTOSYSTEM II STABILITY_ASSEMBLY FACTOR HCF136, CHLOROPLASTIC"/>
    <property type="match status" value="1"/>
</dbReference>
<organism evidence="5 6">
    <name type="scientific">Paraburkholderia elongata</name>
    <dbReference type="NCBI Taxonomy" id="2675747"/>
    <lineage>
        <taxon>Bacteria</taxon>
        <taxon>Pseudomonadati</taxon>
        <taxon>Pseudomonadota</taxon>
        <taxon>Betaproteobacteria</taxon>
        <taxon>Burkholderiales</taxon>
        <taxon>Burkholderiaceae</taxon>
        <taxon>Paraburkholderia</taxon>
    </lineage>
</organism>
<name>A0A972SER2_9BURK</name>
<dbReference type="AlphaFoldDB" id="A0A972SER2"/>
<dbReference type="GO" id="GO:0016787">
    <property type="term" value="F:hydrolase activity"/>
    <property type="evidence" value="ECO:0007669"/>
    <property type="project" value="UniProtKB-KW"/>
</dbReference>
<evidence type="ECO:0000256" key="1">
    <source>
        <dbReference type="ARBA" id="ARBA00022531"/>
    </source>
</evidence>
<evidence type="ECO:0000256" key="2">
    <source>
        <dbReference type="ARBA" id="ARBA00023276"/>
    </source>
</evidence>
<dbReference type="InterPro" id="IPR015943">
    <property type="entry name" value="WD40/YVTN_repeat-like_dom_sf"/>
</dbReference>
<evidence type="ECO:0000313" key="6">
    <source>
        <dbReference type="Proteomes" id="UP000655523"/>
    </source>
</evidence>
<evidence type="ECO:0000313" key="5">
    <source>
        <dbReference type="EMBL" id="NPT53053.1"/>
    </source>
</evidence>
<dbReference type="GO" id="GO:0015979">
    <property type="term" value="P:photosynthesis"/>
    <property type="evidence" value="ECO:0007669"/>
    <property type="project" value="UniProtKB-KW"/>
</dbReference>
<sequence length="360" mass="38264">MSIQRLSSFASSAAPFLIIGGLLYAGFFVKPEPKGDAVARPAFERGDRLYGTTVQPDGKILLVGNNGKILSSTDAARSWQYATVPTHVSLQDVAAWDDKRAVAVGNDDVVVVTEDGGTSWKRVDAPKSKIANKLMHVRTAPDGHAVAVGEGGVILTSSDYGQHWASVRPEEDIAWNDVYLKDGHGWIVGERGRILISSDNGQSWREVAGPVKSSLMAVSFRNGNDGVAVGLNGVILASHDGGATWSEEPFRSPDETGAASAGDAKDGSITLYERGKTEHLLCVTWDGKRWIAAGTKGVVAIGDAGAEHWTGARLSPDDRHWYTSIVPGHDAYFLSGSRVVAVPAKRLVQAAAIEKAGEHS</sequence>